<protein>
    <submittedName>
        <fullName evidence="2">FR47-like protein</fullName>
    </submittedName>
</protein>
<dbReference type="OrthoDB" id="652614at2"/>
<evidence type="ECO:0000259" key="1">
    <source>
        <dbReference type="PROSITE" id="PS51186"/>
    </source>
</evidence>
<comment type="caution">
    <text evidence="2">The sequence shown here is derived from an EMBL/GenBank/DDBJ whole genome shotgun (WGS) entry which is preliminary data.</text>
</comment>
<dbReference type="AlphaFoldDB" id="A0A562TCR9"/>
<proteinExistence type="predicted"/>
<reference evidence="2 3" key="1">
    <citation type="journal article" date="2013" name="Stand. Genomic Sci.">
        <title>Genomic Encyclopedia of Type Strains, Phase I: The one thousand microbial genomes (KMG-I) project.</title>
        <authorList>
            <person name="Kyrpides N.C."/>
            <person name="Woyke T."/>
            <person name="Eisen J.A."/>
            <person name="Garrity G."/>
            <person name="Lilburn T.G."/>
            <person name="Beck B.J."/>
            <person name="Whitman W.B."/>
            <person name="Hugenholtz P."/>
            <person name="Klenk H.P."/>
        </authorList>
    </citation>
    <scope>NUCLEOTIDE SEQUENCE [LARGE SCALE GENOMIC DNA]</scope>
    <source>
        <strain evidence="2 3">DSM 13484</strain>
    </source>
</reference>
<dbReference type="Proteomes" id="UP000316778">
    <property type="component" value="Unassembled WGS sequence"/>
</dbReference>
<dbReference type="RefSeq" id="WP_145710440.1">
    <property type="nucleotide sequence ID" value="NZ_BAAAFY010000001.1"/>
</dbReference>
<dbReference type="InterPro" id="IPR000182">
    <property type="entry name" value="GNAT_dom"/>
</dbReference>
<keyword evidence="3" id="KW-1185">Reference proteome</keyword>
<sequence length="243" mass="27583">MQTEVIKTTLADIRAFRLLFLQERRFQFVHDKCHLYGWADTYLFLADGMRIGYGAIWGHNKREDRDAIFEFYLLPPYRKLSNRIFPLFHSASGAFYIECQSNDALLASLLYEYARNINAEAILFEDHYTTQLQVPGVVFRRPGGPPDGYDAGGYALEQAGETVATGGLMLNYNMPYADIYMDVKESCRQQGLGSLLVQELKKEAYSMGRVPSARCNIRNLASKATLLKAGFRECGFILKGEIL</sequence>
<evidence type="ECO:0000313" key="2">
    <source>
        <dbReference type="EMBL" id="TWI91285.1"/>
    </source>
</evidence>
<gene>
    <name evidence="2" type="ORF">LX66_0650</name>
</gene>
<organism evidence="2 3">
    <name type="scientific">Chitinophaga japonensis</name>
    <name type="common">Flexibacter japonensis</name>
    <dbReference type="NCBI Taxonomy" id="104662"/>
    <lineage>
        <taxon>Bacteria</taxon>
        <taxon>Pseudomonadati</taxon>
        <taxon>Bacteroidota</taxon>
        <taxon>Chitinophagia</taxon>
        <taxon>Chitinophagales</taxon>
        <taxon>Chitinophagaceae</taxon>
        <taxon>Chitinophaga</taxon>
    </lineage>
</organism>
<dbReference type="GO" id="GO:0016747">
    <property type="term" value="F:acyltransferase activity, transferring groups other than amino-acyl groups"/>
    <property type="evidence" value="ECO:0007669"/>
    <property type="project" value="InterPro"/>
</dbReference>
<name>A0A562TCR9_CHIJA</name>
<feature type="domain" description="N-acetyltransferase" evidence="1">
    <location>
        <begin position="109"/>
        <end position="243"/>
    </location>
</feature>
<dbReference type="Gene3D" id="3.40.630.30">
    <property type="match status" value="1"/>
</dbReference>
<evidence type="ECO:0000313" key="3">
    <source>
        <dbReference type="Proteomes" id="UP000316778"/>
    </source>
</evidence>
<dbReference type="Pfam" id="PF00583">
    <property type="entry name" value="Acetyltransf_1"/>
    <property type="match status" value="1"/>
</dbReference>
<dbReference type="InterPro" id="IPR016181">
    <property type="entry name" value="Acyl_CoA_acyltransferase"/>
</dbReference>
<dbReference type="EMBL" id="VLLG01000002">
    <property type="protein sequence ID" value="TWI91285.1"/>
    <property type="molecule type" value="Genomic_DNA"/>
</dbReference>
<dbReference type="Gene3D" id="3.40.630.80">
    <property type="match status" value="1"/>
</dbReference>
<dbReference type="PROSITE" id="PS51186">
    <property type="entry name" value="GNAT"/>
    <property type="match status" value="1"/>
</dbReference>
<accession>A0A562TCR9</accession>
<dbReference type="SUPFAM" id="SSF55729">
    <property type="entry name" value="Acyl-CoA N-acyltransferases (Nat)"/>
    <property type="match status" value="1"/>
</dbReference>